<evidence type="ECO:0000313" key="3">
    <source>
        <dbReference type="Proteomes" id="UP000765509"/>
    </source>
</evidence>
<dbReference type="EMBL" id="AVOT02016740">
    <property type="protein sequence ID" value="MBW0502273.1"/>
    <property type="molecule type" value="Genomic_DNA"/>
</dbReference>
<evidence type="ECO:0008006" key="4">
    <source>
        <dbReference type="Google" id="ProtNLM"/>
    </source>
</evidence>
<protein>
    <recommendedName>
        <fullName evidence="4">Secreted protein</fullName>
    </recommendedName>
</protein>
<feature type="signal peptide" evidence="1">
    <location>
        <begin position="1"/>
        <end position="22"/>
    </location>
</feature>
<gene>
    <name evidence="2" type="ORF">O181_041988</name>
</gene>
<feature type="chain" id="PRO_5040225033" description="Secreted protein" evidence="1">
    <location>
        <begin position="23"/>
        <end position="161"/>
    </location>
</feature>
<keyword evidence="1" id="KW-0732">Signal</keyword>
<dbReference type="AlphaFoldDB" id="A0A9Q3DK95"/>
<name>A0A9Q3DK95_9BASI</name>
<evidence type="ECO:0000256" key="1">
    <source>
        <dbReference type="SAM" id="SignalP"/>
    </source>
</evidence>
<comment type="caution">
    <text evidence="2">The sequence shown here is derived from an EMBL/GenBank/DDBJ whole genome shotgun (WGS) entry which is preliminary data.</text>
</comment>
<proteinExistence type="predicted"/>
<sequence>MFSTKFLLQAFTIASGLRYIFSNPMPAPPAALKDNVDCWMGFRKHQNGSTACFTGKTYYYCPTDTCQMVALPNSAPSFEYNHLTLFFNCNYHPAHKDPIQYVLAEHWEQNQDGTIRIFMGFIAQGKTKTKLPWDKVICPKAGNEHRSQCDSCQPSSETHLV</sequence>
<accession>A0A9Q3DK95</accession>
<organism evidence="2 3">
    <name type="scientific">Austropuccinia psidii MF-1</name>
    <dbReference type="NCBI Taxonomy" id="1389203"/>
    <lineage>
        <taxon>Eukaryota</taxon>
        <taxon>Fungi</taxon>
        <taxon>Dikarya</taxon>
        <taxon>Basidiomycota</taxon>
        <taxon>Pucciniomycotina</taxon>
        <taxon>Pucciniomycetes</taxon>
        <taxon>Pucciniales</taxon>
        <taxon>Sphaerophragmiaceae</taxon>
        <taxon>Austropuccinia</taxon>
    </lineage>
</organism>
<keyword evidence="3" id="KW-1185">Reference proteome</keyword>
<dbReference type="Proteomes" id="UP000765509">
    <property type="component" value="Unassembled WGS sequence"/>
</dbReference>
<evidence type="ECO:0000313" key="2">
    <source>
        <dbReference type="EMBL" id="MBW0502273.1"/>
    </source>
</evidence>
<reference evidence="2" key="1">
    <citation type="submission" date="2021-03" db="EMBL/GenBank/DDBJ databases">
        <title>Draft genome sequence of rust myrtle Austropuccinia psidii MF-1, a brazilian biotype.</title>
        <authorList>
            <person name="Quecine M.C."/>
            <person name="Pachon D.M.R."/>
            <person name="Bonatelli M.L."/>
            <person name="Correr F.H."/>
            <person name="Franceschini L.M."/>
            <person name="Leite T.F."/>
            <person name="Margarido G.R.A."/>
            <person name="Almeida C.A."/>
            <person name="Ferrarezi J.A."/>
            <person name="Labate C.A."/>
        </authorList>
    </citation>
    <scope>NUCLEOTIDE SEQUENCE</scope>
    <source>
        <strain evidence="2">MF-1</strain>
    </source>
</reference>